<dbReference type="InterPro" id="IPR007110">
    <property type="entry name" value="Ig-like_dom"/>
</dbReference>
<gene>
    <name evidence="6" type="ORF">SPLIT_LOCUS159</name>
</gene>
<dbReference type="InterPro" id="IPR044929">
    <property type="entry name" value="DNA/RNA_non-sp_Endonuclease_sf"/>
</dbReference>
<dbReference type="GO" id="GO:0016787">
    <property type="term" value="F:hydrolase activity"/>
    <property type="evidence" value="ECO:0007669"/>
    <property type="project" value="InterPro"/>
</dbReference>
<keyword evidence="2" id="KW-1015">Disulfide bond</keyword>
<keyword evidence="1 4" id="KW-0732">Signal</keyword>
<evidence type="ECO:0000259" key="5">
    <source>
        <dbReference type="PROSITE" id="PS50835"/>
    </source>
</evidence>
<proteinExistence type="predicted"/>
<dbReference type="PANTHER" id="PTHR45080:SF8">
    <property type="entry name" value="IG-LIKE DOMAIN-CONTAINING PROTEIN"/>
    <property type="match status" value="1"/>
</dbReference>
<dbReference type="SUPFAM" id="SSF54060">
    <property type="entry name" value="His-Me finger endonucleases"/>
    <property type="match status" value="1"/>
</dbReference>
<feature type="signal peptide" evidence="4">
    <location>
        <begin position="1"/>
        <end position="18"/>
    </location>
</feature>
<dbReference type="AlphaFoldDB" id="A0A9P0HVK4"/>
<evidence type="ECO:0000256" key="4">
    <source>
        <dbReference type="SAM" id="SignalP"/>
    </source>
</evidence>
<dbReference type="InterPro" id="IPR013783">
    <property type="entry name" value="Ig-like_fold"/>
</dbReference>
<dbReference type="InterPro" id="IPR003599">
    <property type="entry name" value="Ig_sub"/>
</dbReference>
<organism evidence="6 7">
    <name type="scientific">Spodoptera littoralis</name>
    <name type="common">Egyptian cotton leafworm</name>
    <dbReference type="NCBI Taxonomy" id="7109"/>
    <lineage>
        <taxon>Eukaryota</taxon>
        <taxon>Metazoa</taxon>
        <taxon>Ecdysozoa</taxon>
        <taxon>Arthropoda</taxon>
        <taxon>Hexapoda</taxon>
        <taxon>Insecta</taxon>
        <taxon>Pterygota</taxon>
        <taxon>Neoptera</taxon>
        <taxon>Endopterygota</taxon>
        <taxon>Lepidoptera</taxon>
        <taxon>Glossata</taxon>
        <taxon>Ditrysia</taxon>
        <taxon>Noctuoidea</taxon>
        <taxon>Noctuidae</taxon>
        <taxon>Amphipyrinae</taxon>
        <taxon>Spodoptera</taxon>
    </lineage>
</organism>
<feature type="domain" description="Ig-like" evidence="5">
    <location>
        <begin position="324"/>
        <end position="383"/>
    </location>
</feature>
<dbReference type="InterPro" id="IPR003598">
    <property type="entry name" value="Ig_sub2"/>
</dbReference>
<evidence type="ECO:0000256" key="3">
    <source>
        <dbReference type="ARBA" id="ARBA00023319"/>
    </source>
</evidence>
<dbReference type="InterPro" id="IPR001604">
    <property type="entry name" value="Endo_G_ENPP1-like_dom"/>
</dbReference>
<evidence type="ECO:0000256" key="2">
    <source>
        <dbReference type="ARBA" id="ARBA00023157"/>
    </source>
</evidence>
<dbReference type="Gene3D" id="3.40.570.10">
    <property type="entry name" value="Extracellular Endonuclease, subunit A"/>
    <property type="match status" value="1"/>
</dbReference>
<feature type="domain" description="Ig-like" evidence="5">
    <location>
        <begin position="394"/>
        <end position="472"/>
    </location>
</feature>
<dbReference type="PANTHER" id="PTHR45080">
    <property type="entry name" value="CONTACTIN 5"/>
    <property type="match status" value="1"/>
</dbReference>
<evidence type="ECO:0000313" key="6">
    <source>
        <dbReference type="EMBL" id="CAH1634797.1"/>
    </source>
</evidence>
<dbReference type="PROSITE" id="PS50835">
    <property type="entry name" value="IG_LIKE"/>
    <property type="match status" value="4"/>
</dbReference>
<dbReference type="InterPro" id="IPR050958">
    <property type="entry name" value="Cell_Adh-Cytoskel_Orgn"/>
</dbReference>
<dbReference type="Pfam" id="PF01223">
    <property type="entry name" value="Endonuclease_NS"/>
    <property type="match status" value="1"/>
</dbReference>
<feature type="domain" description="Ig-like" evidence="5">
    <location>
        <begin position="129"/>
        <end position="210"/>
    </location>
</feature>
<dbReference type="GO" id="GO:0007156">
    <property type="term" value="P:homophilic cell adhesion via plasma membrane adhesion molecules"/>
    <property type="evidence" value="ECO:0007669"/>
    <property type="project" value="TreeGrafter"/>
</dbReference>
<sequence length="813" mass="92603">MLRQVLVLILFNICTILGEEITQKSCSNHCSYSLLEELLDRRKDADTKSIVYGSEGAIICPIRSESNSIIHWHHIDTTGQIKEIKPSDDYAISKNGRELKIRHMHYNMVGKYACSVVYTQKIGIILVAPNITGGKEKKAVIGSNVTITCKIIKGVPLPHFTWQFKDMTSSEFKSIDASGNTLRLSNVSQENAGFYKCIAQNEAGIDNHVTEFIVEFPPKIVLKSSTEYIGFKGDLALRIPCEALGNPKPANTWKVGGIEIRPNDKYSIEDGSLVIKNLTQNDSLSYTCEAKNQIGSDIATFKSRVKEFISDISIESKYIYLLVGETRKLYCEGYNSSGLVRWFIEDVEVSDKKKPYYEVVNANLASDGNYTCRVNDRHGRTFSHNYIVDVGYPPTLYEASTYLTNKWRGTLKSIIYNCDSYAKPRAKVVWEFNGKVTTEKDILQGGATNKWGQYKCTVSNVHGSVERSFHVNSNILCFIRRSLEDENIPLMLTTNLTLPGSWGATHYDMLIEKNEEILLFCPSDNHTRNYFQKFPNKNELVSFCDHQDLFLVGNKTQRVDDLLCKNKFMPTIKKMNKECITKTAELIKVGYDVGRFVETYSVCFDHHKNMPLRTFQKVTTIDDEPRFLAPSNDWFVHPGIGNVNVNRGFTCKHVNETCCYEKTYMANPRYFIHGLAKKATFMDFLNVVPSWRHCANSSQEATWEDVDRILENVMSYNSIYVWTGAHTFEDINGVSIPRYLYKVVKSEAEEFDPMAIIRVNSPTPTEKDILCPTIDLESLVMFDSSPVLTKYTYACDFLDFLVELDLEAEDFEI</sequence>
<dbReference type="SMART" id="SM00408">
    <property type="entry name" value="IGc2"/>
    <property type="match status" value="3"/>
</dbReference>
<feature type="domain" description="Ig-like" evidence="5">
    <location>
        <begin position="218"/>
        <end position="306"/>
    </location>
</feature>
<evidence type="ECO:0000256" key="1">
    <source>
        <dbReference type="ARBA" id="ARBA00022729"/>
    </source>
</evidence>
<keyword evidence="3" id="KW-0393">Immunoglobulin domain</keyword>
<reference evidence="6" key="1">
    <citation type="submission" date="2022-02" db="EMBL/GenBank/DDBJ databases">
        <authorList>
            <person name="King R."/>
        </authorList>
    </citation>
    <scope>NUCLEOTIDE SEQUENCE</scope>
</reference>
<dbReference type="Gene3D" id="2.60.40.10">
    <property type="entry name" value="Immunoglobulins"/>
    <property type="match status" value="4"/>
</dbReference>
<dbReference type="Proteomes" id="UP001153321">
    <property type="component" value="Chromosome 1"/>
</dbReference>
<name>A0A9P0HVK4_SPOLI</name>
<keyword evidence="7" id="KW-1185">Reference proteome</keyword>
<evidence type="ECO:0000313" key="7">
    <source>
        <dbReference type="Proteomes" id="UP001153321"/>
    </source>
</evidence>
<feature type="chain" id="PRO_5040441364" description="Ig-like domain-containing protein" evidence="4">
    <location>
        <begin position="19"/>
        <end position="813"/>
    </location>
</feature>
<dbReference type="SUPFAM" id="SSF48726">
    <property type="entry name" value="Immunoglobulin"/>
    <property type="match status" value="4"/>
</dbReference>
<dbReference type="SMART" id="SM00409">
    <property type="entry name" value="IG"/>
    <property type="match status" value="4"/>
</dbReference>
<dbReference type="Pfam" id="PF13927">
    <property type="entry name" value="Ig_3"/>
    <property type="match status" value="2"/>
</dbReference>
<dbReference type="InterPro" id="IPR036179">
    <property type="entry name" value="Ig-like_dom_sf"/>
</dbReference>
<dbReference type="InterPro" id="IPR044925">
    <property type="entry name" value="His-Me_finger_sf"/>
</dbReference>
<accession>A0A9P0HVK4</accession>
<dbReference type="GO" id="GO:0005886">
    <property type="term" value="C:plasma membrane"/>
    <property type="evidence" value="ECO:0007669"/>
    <property type="project" value="TreeGrafter"/>
</dbReference>
<dbReference type="GO" id="GO:0046872">
    <property type="term" value="F:metal ion binding"/>
    <property type="evidence" value="ECO:0007669"/>
    <property type="project" value="InterPro"/>
</dbReference>
<dbReference type="EMBL" id="LR824532">
    <property type="protein sequence ID" value="CAH1634797.1"/>
    <property type="molecule type" value="Genomic_DNA"/>
</dbReference>
<protein>
    <recommendedName>
        <fullName evidence="5">Ig-like domain-containing protein</fullName>
    </recommendedName>
</protein>
<dbReference type="GO" id="GO:0003676">
    <property type="term" value="F:nucleic acid binding"/>
    <property type="evidence" value="ECO:0007669"/>
    <property type="project" value="InterPro"/>
</dbReference>